<protein>
    <recommendedName>
        <fullName evidence="3">Peroxisome assembly protein 26</fullName>
    </recommendedName>
</protein>
<evidence type="ECO:0008006" key="3">
    <source>
        <dbReference type="Google" id="ProtNLM"/>
    </source>
</evidence>
<dbReference type="PANTHER" id="PTHR16262">
    <property type="entry name" value="PEROXISOME ASSEMBLY PROTEIN 26"/>
    <property type="match status" value="1"/>
</dbReference>
<gene>
    <name evidence="1" type="ORF">QTO34_017020</name>
</gene>
<dbReference type="EMBL" id="JAULJE010000007">
    <property type="protein sequence ID" value="KAK1340630.1"/>
    <property type="molecule type" value="Genomic_DNA"/>
</dbReference>
<dbReference type="GO" id="GO:0045046">
    <property type="term" value="P:protein import into peroxisome membrane"/>
    <property type="evidence" value="ECO:0007669"/>
    <property type="project" value="InterPro"/>
</dbReference>
<accession>A0AA40I0C3</accession>
<sequence>MKSDPSTAAAPLRGAGGALSSSETVRVVLSPAAAGALLEEAADHLVVHLDFREALRTCERAGRSLSNCALADGPAGTSLEVKCSLCVVGIQALAEMDRWREVISWVLQYYQVPEKLPPKVLELCVLLYSKMQEPGAMLEAASAWIQDPDNQGLPEYTALAELYLQQVLLPLGCLSEAEELVVGSAAFSEEQRLDVLQVISTARQQQKHEHSEEDQKLNQEDSSHKFLSLLMLLRRLWDSAVSHLLSLPFKKSLLATLILCLLVVRFDPASPSSLPFLCKLAQLFHWIREAMFSSVY</sequence>
<dbReference type="GO" id="GO:0044877">
    <property type="term" value="F:protein-containing complex binding"/>
    <property type="evidence" value="ECO:0007669"/>
    <property type="project" value="InterPro"/>
</dbReference>
<keyword evidence="2" id="KW-1185">Reference proteome</keyword>
<reference evidence="1" key="1">
    <citation type="submission" date="2023-06" db="EMBL/GenBank/DDBJ databases">
        <title>Reference genome for the Northern bat (Eptesicus nilssonii), a most northern bat species.</title>
        <authorList>
            <person name="Laine V.N."/>
            <person name="Pulliainen A.T."/>
            <person name="Lilley T.M."/>
        </authorList>
    </citation>
    <scope>NUCLEOTIDE SEQUENCE</scope>
    <source>
        <strain evidence="1">BLF_Eptnil</strain>
        <tissue evidence="1">Kidney</tissue>
    </source>
</reference>
<dbReference type="GO" id="GO:0016558">
    <property type="term" value="P:protein import into peroxisome matrix"/>
    <property type="evidence" value="ECO:0007669"/>
    <property type="project" value="TreeGrafter"/>
</dbReference>
<dbReference type="AlphaFoldDB" id="A0AA40I0C3"/>
<organism evidence="1 2">
    <name type="scientific">Cnephaeus nilssonii</name>
    <name type="common">Northern bat</name>
    <name type="synonym">Eptesicus nilssonii</name>
    <dbReference type="NCBI Taxonomy" id="3371016"/>
    <lineage>
        <taxon>Eukaryota</taxon>
        <taxon>Metazoa</taxon>
        <taxon>Chordata</taxon>
        <taxon>Craniata</taxon>
        <taxon>Vertebrata</taxon>
        <taxon>Euteleostomi</taxon>
        <taxon>Mammalia</taxon>
        <taxon>Eutheria</taxon>
        <taxon>Laurasiatheria</taxon>
        <taxon>Chiroptera</taxon>
        <taxon>Yangochiroptera</taxon>
        <taxon>Vespertilionidae</taxon>
        <taxon>Cnephaeus</taxon>
    </lineage>
</organism>
<dbReference type="Pfam" id="PF07163">
    <property type="entry name" value="Pex26"/>
    <property type="match status" value="1"/>
</dbReference>
<comment type="caution">
    <text evidence="1">The sequence shown here is derived from an EMBL/GenBank/DDBJ whole genome shotgun (WGS) entry which is preliminary data.</text>
</comment>
<name>A0AA40I0C3_CNENI</name>
<dbReference type="InterPro" id="IPR010797">
    <property type="entry name" value="Pex26"/>
</dbReference>
<evidence type="ECO:0000313" key="1">
    <source>
        <dbReference type="EMBL" id="KAK1340630.1"/>
    </source>
</evidence>
<dbReference type="Proteomes" id="UP001177744">
    <property type="component" value="Unassembled WGS sequence"/>
</dbReference>
<proteinExistence type="predicted"/>
<evidence type="ECO:0000313" key="2">
    <source>
        <dbReference type="Proteomes" id="UP001177744"/>
    </source>
</evidence>
<dbReference type="PANTHER" id="PTHR16262:SF2">
    <property type="entry name" value="PEROXISOME ASSEMBLY PROTEIN 26"/>
    <property type="match status" value="1"/>
</dbReference>
<dbReference type="GO" id="GO:0005778">
    <property type="term" value="C:peroxisomal membrane"/>
    <property type="evidence" value="ECO:0007669"/>
    <property type="project" value="InterPro"/>
</dbReference>
<dbReference type="GO" id="GO:0051117">
    <property type="term" value="F:ATPase binding"/>
    <property type="evidence" value="ECO:0007669"/>
    <property type="project" value="TreeGrafter"/>
</dbReference>